<feature type="transmembrane region" description="Helical" evidence="1">
    <location>
        <begin position="105"/>
        <end position="126"/>
    </location>
</feature>
<dbReference type="PROSITE" id="PS50244">
    <property type="entry name" value="S5A_REDUCTASE"/>
    <property type="match status" value="1"/>
</dbReference>
<keyword evidence="1" id="KW-0812">Transmembrane</keyword>
<accession>A0A8H3BZR7</accession>
<feature type="transmembrane region" description="Helical" evidence="1">
    <location>
        <begin position="193"/>
        <end position="211"/>
    </location>
</feature>
<feature type="transmembrane region" description="Helical" evidence="1">
    <location>
        <begin position="146"/>
        <end position="164"/>
    </location>
</feature>
<evidence type="ECO:0008006" key="4">
    <source>
        <dbReference type="Google" id="ProtNLM"/>
    </source>
</evidence>
<sequence length="327" mass="36907">MSVDALDKYYLALTILVTTGYQLLGFAIAWTLQFDKITDFTGGSNFFLLAILTLCMNGVYHARNIVTTVFVLVWATRLAGFLLFRVLKTGSDTRFDDIRSHFFKFLGFWVGQIIWVWTVSLPVTILNSPGVTSAGTQPDFGTGTDIAGVVLWAIGWIIESTADIQKFKYKQAHPPKDQPTTIGLWKYCRHPPYFGEILCWWGIWLIAFSATSGTSGGPRSAQLGTLTSPLFTMVLLIFGSGIPTTQKPTAKKFYLLSNGPNATHANAWKNYQRYMKRTSVLIPIPPTLYERLPQFIKTVFLLDLPMYRFHEEIDGKNAYEEERQNQA</sequence>
<dbReference type="EMBL" id="CAJMWW010000349">
    <property type="protein sequence ID" value="CAE6468310.1"/>
    <property type="molecule type" value="Genomic_DNA"/>
</dbReference>
<dbReference type="PANTHER" id="PTHR32251:SF15">
    <property type="entry name" value="3-OXO-5-ALPHA-STEROID 4-DEHYDROGENASE (DUF1295)"/>
    <property type="match status" value="1"/>
</dbReference>
<keyword evidence="1" id="KW-1133">Transmembrane helix</keyword>
<feature type="transmembrane region" description="Helical" evidence="1">
    <location>
        <begin position="44"/>
        <end position="60"/>
    </location>
</feature>
<evidence type="ECO:0000313" key="2">
    <source>
        <dbReference type="EMBL" id="CAE6468310.1"/>
    </source>
</evidence>
<dbReference type="InterPro" id="IPR010721">
    <property type="entry name" value="UstE-like"/>
</dbReference>
<reference evidence="2" key="1">
    <citation type="submission" date="2021-01" db="EMBL/GenBank/DDBJ databases">
        <authorList>
            <person name="Kaushik A."/>
        </authorList>
    </citation>
    <scope>NUCLEOTIDE SEQUENCE</scope>
    <source>
        <strain evidence="2">AG3-T5</strain>
    </source>
</reference>
<dbReference type="Gene3D" id="1.20.120.1630">
    <property type="match status" value="1"/>
</dbReference>
<dbReference type="Pfam" id="PF06966">
    <property type="entry name" value="DUF1295"/>
    <property type="match status" value="1"/>
</dbReference>
<feature type="transmembrane region" description="Helical" evidence="1">
    <location>
        <begin position="12"/>
        <end position="32"/>
    </location>
</feature>
<dbReference type="Proteomes" id="UP000663841">
    <property type="component" value="Unassembled WGS sequence"/>
</dbReference>
<evidence type="ECO:0000313" key="3">
    <source>
        <dbReference type="Proteomes" id="UP000663841"/>
    </source>
</evidence>
<comment type="caution">
    <text evidence="2">The sequence shown here is derived from an EMBL/GenBank/DDBJ whole genome shotgun (WGS) entry which is preliminary data.</text>
</comment>
<gene>
    <name evidence="2" type="ORF">RDB_LOCUS170155</name>
</gene>
<feature type="transmembrane region" description="Helical" evidence="1">
    <location>
        <begin position="66"/>
        <end position="84"/>
    </location>
</feature>
<name>A0A8H3BZR7_9AGAM</name>
<dbReference type="PANTHER" id="PTHR32251">
    <property type="entry name" value="3-OXO-5-ALPHA-STEROID 4-DEHYDROGENASE"/>
    <property type="match status" value="1"/>
</dbReference>
<dbReference type="GO" id="GO:0016020">
    <property type="term" value="C:membrane"/>
    <property type="evidence" value="ECO:0007669"/>
    <property type="project" value="TreeGrafter"/>
</dbReference>
<dbReference type="AlphaFoldDB" id="A0A8H3BZR7"/>
<proteinExistence type="predicted"/>
<evidence type="ECO:0000256" key="1">
    <source>
        <dbReference type="SAM" id="Phobius"/>
    </source>
</evidence>
<protein>
    <recommendedName>
        <fullName evidence="4">Steroid 5-alpha reductase C-terminal domain-containing protein</fullName>
    </recommendedName>
</protein>
<keyword evidence="1" id="KW-0472">Membrane</keyword>
<feature type="transmembrane region" description="Helical" evidence="1">
    <location>
        <begin position="223"/>
        <end position="242"/>
    </location>
</feature>
<organism evidence="2 3">
    <name type="scientific">Rhizoctonia solani</name>
    <dbReference type="NCBI Taxonomy" id="456999"/>
    <lineage>
        <taxon>Eukaryota</taxon>
        <taxon>Fungi</taxon>
        <taxon>Dikarya</taxon>
        <taxon>Basidiomycota</taxon>
        <taxon>Agaricomycotina</taxon>
        <taxon>Agaricomycetes</taxon>
        <taxon>Cantharellales</taxon>
        <taxon>Ceratobasidiaceae</taxon>
        <taxon>Rhizoctonia</taxon>
    </lineage>
</organism>